<name>A0A1V1P2J0_9BACT</name>
<dbReference type="EMBL" id="ATBP01000736">
    <property type="protein sequence ID" value="ETR69109.1"/>
    <property type="molecule type" value="Genomic_DNA"/>
</dbReference>
<protein>
    <submittedName>
        <fullName evidence="2">Uncharacterized protein</fullName>
    </submittedName>
</protein>
<proteinExistence type="predicted"/>
<reference evidence="3" key="1">
    <citation type="submission" date="2012-11" db="EMBL/GenBank/DDBJ databases">
        <authorList>
            <person name="Lucero-Rivera Y.E."/>
            <person name="Tovar-Ramirez D."/>
        </authorList>
    </citation>
    <scope>NUCLEOTIDE SEQUENCE [LARGE SCALE GENOMIC DNA]</scope>
    <source>
        <strain evidence="3">Araruama</strain>
    </source>
</reference>
<evidence type="ECO:0000313" key="2">
    <source>
        <dbReference type="EMBL" id="ETR69109.1"/>
    </source>
</evidence>
<sequence length="519" mass="59867">MFAESKIVNMSGDMEEWVAMISQYAYQALKDRVDIDFACSNHAFFSATDPVTLSLYIKNVQTLMIKIYEINTLNYYQSHHKEPDTTINLDGLSPMHEKIVTYDHPPFLRNLETFTFSEINKPGIFVIDFIGNGKNSRALIRKGKLFFTERIGPQGHEFKIFDETHRIKTNAVIKFEGYEFKPDNKGIITIPYTTKPVYQQVIIQDNYFCSFSGFDHLSEEYVLKVGFYVDRESLLSGMTSKVLIRPHLMLNNQPISTLILKDVNLSIESTDTYGVSTTKVIPNFDLFEDQESMYEFRVPENLSRIHFALSANIKNISRNKVEKLLDNTEFDLNGIDQTDIFESLLLNHEDNTYTLEVLGKNGEPRIHRSVDIILKHKYFRDRISVNLQTDNNGCIQLGPLDNIEWIKASCTDNQPYTWNLVRSNVFYPQTINGYAQDSIQIPYISPDNQPPLVSLFEKRGTGWYSDCRHAITCQQGYIQINGLSPGNYDLFIKPKILISQFVLMMGFAIKIFWWVSTGH</sequence>
<keyword evidence="1" id="KW-0472">Membrane</keyword>
<evidence type="ECO:0000256" key="1">
    <source>
        <dbReference type="SAM" id="Phobius"/>
    </source>
</evidence>
<keyword evidence="1" id="KW-1133">Transmembrane helix</keyword>
<dbReference type="Proteomes" id="UP000189670">
    <property type="component" value="Unassembled WGS sequence"/>
</dbReference>
<keyword evidence="1" id="KW-0812">Transmembrane</keyword>
<dbReference type="AlphaFoldDB" id="A0A1V1P2J0"/>
<evidence type="ECO:0000313" key="3">
    <source>
        <dbReference type="Proteomes" id="UP000189670"/>
    </source>
</evidence>
<accession>A0A1V1P2J0</accession>
<organism evidence="2 3">
    <name type="scientific">Candidatus Magnetoglobus multicellularis str. Araruama</name>
    <dbReference type="NCBI Taxonomy" id="890399"/>
    <lineage>
        <taxon>Bacteria</taxon>
        <taxon>Pseudomonadati</taxon>
        <taxon>Thermodesulfobacteriota</taxon>
        <taxon>Desulfobacteria</taxon>
        <taxon>Desulfobacterales</taxon>
        <taxon>Desulfobacteraceae</taxon>
        <taxon>Candidatus Magnetoglobus</taxon>
    </lineage>
</organism>
<comment type="caution">
    <text evidence="2">The sequence shown here is derived from an EMBL/GenBank/DDBJ whole genome shotgun (WGS) entry which is preliminary data.</text>
</comment>
<gene>
    <name evidence="2" type="ORF">OMM_04149</name>
</gene>
<feature type="transmembrane region" description="Helical" evidence="1">
    <location>
        <begin position="496"/>
        <end position="515"/>
    </location>
</feature>